<dbReference type="AlphaFoldDB" id="A0AAW8M1V2"/>
<evidence type="ECO:0000313" key="1">
    <source>
        <dbReference type="EMBL" id="MDR6705035.1"/>
    </source>
</evidence>
<gene>
    <name evidence="1" type="ORF">J2W61_004910</name>
</gene>
<evidence type="ECO:0000313" key="2">
    <source>
        <dbReference type="Proteomes" id="UP001265315"/>
    </source>
</evidence>
<proteinExistence type="predicted"/>
<sequence>MMMSGTKDSKLDMITLSSPGDHFIGREEARNLRNIVRSFLVIAVCGPSVDEAAGCRG</sequence>
<organism evidence="1 2">
    <name type="scientific">Agrobacterium tumefaciens</name>
    <dbReference type="NCBI Taxonomy" id="358"/>
    <lineage>
        <taxon>Bacteria</taxon>
        <taxon>Pseudomonadati</taxon>
        <taxon>Pseudomonadota</taxon>
        <taxon>Alphaproteobacteria</taxon>
        <taxon>Hyphomicrobiales</taxon>
        <taxon>Rhizobiaceae</taxon>
        <taxon>Rhizobium/Agrobacterium group</taxon>
        <taxon>Agrobacterium</taxon>
        <taxon>Agrobacterium tumefaciens complex</taxon>
    </lineage>
</organism>
<protein>
    <submittedName>
        <fullName evidence="1">Uncharacterized protein</fullName>
    </submittedName>
</protein>
<name>A0AAW8M1V2_AGRTU</name>
<dbReference type="EMBL" id="JAVDSW010000007">
    <property type="protein sequence ID" value="MDR6705035.1"/>
    <property type="molecule type" value="Genomic_DNA"/>
</dbReference>
<dbReference type="Proteomes" id="UP001265315">
    <property type="component" value="Unassembled WGS sequence"/>
</dbReference>
<reference evidence="1" key="1">
    <citation type="submission" date="2023-07" db="EMBL/GenBank/DDBJ databases">
        <title>Sorghum-associated microbial communities from plants grown in Nebraska, USA.</title>
        <authorList>
            <person name="Schachtman D."/>
        </authorList>
    </citation>
    <scope>NUCLEOTIDE SEQUENCE</scope>
    <source>
        <strain evidence="1">1457</strain>
    </source>
</reference>
<accession>A0AAW8M1V2</accession>
<comment type="caution">
    <text evidence="1">The sequence shown here is derived from an EMBL/GenBank/DDBJ whole genome shotgun (WGS) entry which is preliminary data.</text>
</comment>